<reference evidence="1 2" key="1">
    <citation type="journal article" date="2019" name="Nat. Ecol. Evol.">
        <title>Megaphylogeny resolves global patterns of mushroom evolution.</title>
        <authorList>
            <person name="Varga T."/>
            <person name="Krizsan K."/>
            <person name="Foldi C."/>
            <person name="Dima B."/>
            <person name="Sanchez-Garcia M."/>
            <person name="Sanchez-Ramirez S."/>
            <person name="Szollosi G.J."/>
            <person name="Szarkandi J.G."/>
            <person name="Papp V."/>
            <person name="Albert L."/>
            <person name="Andreopoulos W."/>
            <person name="Angelini C."/>
            <person name="Antonin V."/>
            <person name="Barry K.W."/>
            <person name="Bougher N.L."/>
            <person name="Buchanan P."/>
            <person name="Buyck B."/>
            <person name="Bense V."/>
            <person name="Catcheside P."/>
            <person name="Chovatia M."/>
            <person name="Cooper J."/>
            <person name="Damon W."/>
            <person name="Desjardin D."/>
            <person name="Finy P."/>
            <person name="Geml J."/>
            <person name="Haridas S."/>
            <person name="Hughes K."/>
            <person name="Justo A."/>
            <person name="Karasinski D."/>
            <person name="Kautmanova I."/>
            <person name="Kiss B."/>
            <person name="Kocsube S."/>
            <person name="Kotiranta H."/>
            <person name="LaButti K.M."/>
            <person name="Lechner B.E."/>
            <person name="Liimatainen K."/>
            <person name="Lipzen A."/>
            <person name="Lukacs Z."/>
            <person name="Mihaltcheva S."/>
            <person name="Morgado L.N."/>
            <person name="Niskanen T."/>
            <person name="Noordeloos M.E."/>
            <person name="Ohm R.A."/>
            <person name="Ortiz-Santana B."/>
            <person name="Ovrebo C."/>
            <person name="Racz N."/>
            <person name="Riley R."/>
            <person name="Savchenko A."/>
            <person name="Shiryaev A."/>
            <person name="Soop K."/>
            <person name="Spirin V."/>
            <person name="Szebenyi C."/>
            <person name="Tomsovsky M."/>
            <person name="Tulloss R.E."/>
            <person name="Uehling J."/>
            <person name="Grigoriev I.V."/>
            <person name="Vagvolgyi C."/>
            <person name="Papp T."/>
            <person name="Martin F.M."/>
            <person name="Miettinen O."/>
            <person name="Hibbett D.S."/>
            <person name="Nagy L.G."/>
        </authorList>
    </citation>
    <scope>NUCLEOTIDE SEQUENCE [LARGE SCALE GENOMIC DNA]</scope>
    <source>
        <strain evidence="1 2">HHB13444</strain>
    </source>
</reference>
<protein>
    <submittedName>
        <fullName evidence="1">Uncharacterized protein</fullName>
    </submittedName>
</protein>
<proteinExistence type="predicted"/>
<dbReference type="Proteomes" id="UP000308197">
    <property type="component" value="Unassembled WGS sequence"/>
</dbReference>
<dbReference type="InParanoid" id="A0A5C3NTR4"/>
<evidence type="ECO:0000313" key="2">
    <source>
        <dbReference type="Proteomes" id="UP000308197"/>
    </source>
</evidence>
<accession>A0A5C3NTR4</accession>
<organism evidence="1 2">
    <name type="scientific">Polyporus arcularius HHB13444</name>
    <dbReference type="NCBI Taxonomy" id="1314778"/>
    <lineage>
        <taxon>Eukaryota</taxon>
        <taxon>Fungi</taxon>
        <taxon>Dikarya</taxon>
        <taxon>Basidiomycota</taxon>
        <taxon>Agaricomycotina</taxon>
        <taxon>Agaricomycetes</taxon>
        <taxon>Polyporales</taxon>
        <taxon>Polyporaceae</taxon>
        <taxon>Polyporus</taxon>
    </lineage>
</organism>
<evidence type="ECO:0000313" key="1">
    <source>
        <dbReference type="EMBL" id="TFK80169.1"/>
    </source>
</evidence>
<sequence>MNFRSTLPLLKSTHSDSVNSSLKTYRSAHFMWPLSKTLLSYPRSATVLFTLLLVLSTTRPSVLRPTITAVCCTSCSQRASDSASYTVS</sequence>
<name>A0A5C3NTR4_9APHY</name>
<keyword evidence="2" id="KW-1185">Reference proteome</keyword>
<dbReference type="AlphaFoldDB" id="A0A5C3NTR4"/>
<gene>
    <name evidence="1" type="ORF">K466DRAFT_391390</name>
</gene>
<dbReference type="EMBL" id="ML211831">
    <property type="protein sequence ID" value="TFK80169.1"/>
    <property type="molecule type" value="Genomic_DNA"/>
</dbReference>